<name>A0A1Y1UEF0_9TREE</name>
<dbReference type="Proteomes" id="UP000193218">
    <property type="component" value="Unassembled WGS sequence"/>
</dbReference>
<dbReference type="GeneID" id="33560181"/>
<protein>
    <submittedName>
        <fullName evidence="2">Uncharacterized protein</fullName>
    </submittedName>
</protein>
<evidence type="ECO:0000313" key="2">
    <source>
        <dbReference type="EMBL" id="ORX36431.1"/>
    </source>
</evidence>
<dbReference type="OrthoDB" id="2564489at2759"/>
<gene>
    <name evidence="2" type="ORF">BD324DRAFT_651671</name>
</gene>
<dbReference type="AlphaFoldDB" id="A0A1Y1UEF0"/>
<sequence>MSSLRHFSTIRMNGAADAWDENDRLRSEWETCEALLAGSQKDNAQKHFMIESMRQYTKALEKLLDMTIGPDWRADYDIQPPLTRSIICTPASPRPQLRLPADMPSMSQGMDRKKKADCPAGREKGAIEIHELLQSFESRAVARQNVIRNMLQEARSTFKDR</sequence>
<evidence type="ECO:0000256" key="1">
    <source>
        <dbReference type="SAM" id="MobiDB-lite"/>
    </source>
</evidence>
<dbReference type="EMBL" id="NBSH01000008">
    <property type="protein sequence ID" value="ORX36431.1"/>
    <property type="molecule type" value="Genomic_DNA"/>
</dbReference>
<proteinExistence type="predicted"/>
<accession>A0A1Y1UEF0</accession>
<keyword evidence="3" id="KW-1185">Reference proteome</keyword>
<dbReference type="InParanoid" id="A0A1Y1UEF0"/>
<organism evidence="2 3">
    <name type="scientific">Kockovaella imperatae</name>
    <dbReference type="NCBI Taxonomy" id="4999"/>
    <lineage>
        <taxon>Eukaryota</taxon>
        <taxon>Fungi</taxon>
        <taxon>Dikarya</taxon>
        <taxon>Basidiomycota</taxon>
        <taxon>Agaricomycotina</taxon>
        <taxon>Tremellomycetes</taxon>
        <taxon>Tremellales</taxon>
        <taxon>Cuniculitremaceae</taxon>
        <taxon>Kockovaella</taxon>
    </lineage>
</organism>
<dbReference type="RefSeq" id="XP_021870532.1">
    <property type="nucleotide sequence ID" value="XM_022018372.1"/>
</dbReference>
<reference evidence="2 3" key="1">
    <citation type="submission" date="2017-03" db="EMBL/GenBank/DDBJ databases">
        <title>Widespread Adenine N6-methylation of Active Genes in Fungi.</title>
        <authorList>
            <consortium name="DOE Joint Genome Institute"/>
            <person name="Mondo S.J."/>
            <person name="Dannebaum R.O."/>
            <person name="Kuo R.C."/>
            <person name="Louie K.B."/>
            <person name="Bewick A.J."/>
            <person name="Labutti K."/>
            <person name="Haridas S."/>
            <person name="Kuo A."/>
            <person name="Salamov A."/>
            <person name="Ahrendt S.R."/>
            <person name="Lau R."/>
            <person name="Bowen B.P."/>
            <person name="Lipzen A."/>
            <person name="Sullivan W."/>
            <person name="Andreopoulos W.B."/>
            <person name="Clum A."/>
            <person name="Lindquist E."/>
            <person name="Daum C."/>
            <person name="Northen T.R."/>
            <person name="Ramamoorthy G."/>
            <person name="Schmitz R.J."/>
            <person name="Gryganskyi A."/>
            <person name="Culley D."/>
            <person name="Magnuson J."/>
            <person name="James T.Y."/>
            <person name="O'Malley M.A."/>
            <person name="Stajich J.E."/>
            <person name="Spatafora J.W."/>
            <person name="Visel A."/>
            <person name="Grigoriev I.V."/>
        </authorList>
    </citation>
    <scope>NUCLEOTIDE SEQUENCE [LARGE SCALE GENOMIC DNA]</scope>
    <source>
        <strain evidence="2 3">NRRL Y-17943</strain>
    </source>
</reference>
<comment type="caution">
    <text evidence="2">The sequence shown here is derived from an EMBL/GenBank/DDBJ whole genome shotgun (WGS) entry which is preliminary data.</text>
</comment>
<feature type="region of interest" description="Disordered" evidence="1">
    <location>
        <begin position="90"/>
        <end position="117"/>
    </location>
</feature>
<evidence type="ECO:0000313" key="3">
    <source>
        <dbReference type="Proteomes" id="UP000193218"/>
    </source>
</evidence>